<name>A0AA88QMU9_9ASTE</name>
<feature type="region of interest" description="Disordered" evidence="9">
    <location>
        <begin position="1"/>
        <end position="38"/>
    </location>
</feature>
<evidence type="ECO:0000256" key="1">
    <source>
        <dbReference type="ARBA" id="ARBA00003913"/>
    </source>
</evidence>
<evidence type="ECO:0000313" key="10">
    <source>
        <dbReference type="EMBL" id="KAK2972637.1"/>
    </source>
</evidence>
<gene>
    <name evidence="10" type="ORF">RJ640_018344</name>
</gene>
<keyword evidence="8" id="KW-0175">Coiled coil</keyword>
<dbReference type="Pfam" id="PF01086">
    <property type="entry name" value="Clathrin_lg_ch"/>
    <property type="match status" value="1"/>
</dbReference>
<dbReference type="GO" id="GO:0005198">
    <property type="term" value="F:structural molecule activity"/>
    <property type="evidence" value="ECO:0007669"/>
    <property type="project" value="InterPro"/>
</dbReference>
<comment type="similarity">
    <text evidence="3 7">Belongs to the clathrin light chain family.</text>
</comment>
<sequence length="201" mass="22443">MSSHAGSFESYGGGGIPAANGPILPPPAEMNPEEGSALREWRRQNAIRLEEKEKREKEELGEIIEEAEEYKAEFYRKWKARVESNRVSNREKEKLYLASREKFHAEASKNYWKSIAELIPNEVPKIEKRGKKDQAKKPSVVVIQGPKPGKPTDLSRMRQILVRLKHKTPPHMTPLPPKPLPTEAGNGAKIGASPPAAASHA</sequence>
<keyword evidence="11" id="KW-1185">Reference proteome</keyword>
<dbReference type="AlphaFoldDB" id="A0AA88QMU9"/>
<evidence type="ECO:0000256" key="8">
    <source>
        <dbReference type="SAM" id="Coils"/>
    </source>
</evidence>
<dbReference type="Proteomes" id="UP001187471">
    <property type="component" value="Unassembled WGS sequence"/>
</dbReference>
<keyword evidence="6 7" id="KW-0968">Cytoplasmic vesicle</keyword>
<evidence type="ECO:0000256" key="7">
    <source>
        <dbReference type="RuleBase" id="RU363137"/>
    </source>
</evidence>
<dbReference type="GO" id="GO:0030130">
    <property type="term" value="C:clathrin coat of trans-Golgi network vesicle"/>
    <property type="evidence" value="ECO:0007669"/>
    <property type="project" value="InterPro"/>
</dbReference>
<dbReference type="GO" id="GO:0072583">
    <property type="term" value="P:clathrin-dependent endocytosis"/>
    <property type="evidence" value="ECO:0007669"/>
    <property type="project" value="TreeGrafter"/>
</dbReference>
<keyword evidence="5 7" id="KW-0168">Coated pit</keyword>
<dbReference type="EMBL" id="JAVXUO010002506">
    <property type="protein sequence ID" value="KAK2972637.1"/>
    <property type="molecule type" value="Genomic_DNA"/>
</dbReference>
<comment type="caution">
    <text evidence="10">The sequence shown here is derived from an EMBL/GenBank/DDBJ whole genome shotgun (WGS) entry which is preliminary data.</text>
</comment>
<dbReference type="InterPro" id="IPR000996">
    <property type="entry name" value="Clathrin_L-chain"/>
</dbReference>
<feature type="coiled-coil region" evidence="8">
    <location>
        <begin position="46"/>
        <end position="73"/>
    </location>
</feature>
<accession>A0AA88QMU9</accession>
<reference evidence="10" key="1">
    <citation type="submission" date="2022-12" db="EMBL/GenBank/DDBJ databases">
        <title>Draft genome assemblies for two species of Escallonia (Escalloniales).</title>
        <authorList>
            <person name="Chanderbali A."/>
            <person name="Dervinis C."/>
            <person name="Anghel I."/>
            <person name="Soltis D."/>
            <person name="Soltis P."/>
            <person name="Zapata F."/>
        </authorList>
    </citation>
    <scope>NUCLEOTIDE SEQUENCE</scope>
    <source>
        <strain evidence="10">UCBG92.1500</strain>
        <tissue evidence="10">Leaf</tissue>
    </source>
</reference>
<evidence type="ECO:0000256" key="4">
    <source>
        <dbReference type="ARBA" id="ARBA00023136"/>
    </source>
</evidence>
<dbReference type="GO" id="GO:0032050">
    <property type="term" value="F:clathrin heavy chain binding"/>
    <property type="evidence" value="ECO:0007669"/>
    <property type="project" value="TreeGrafter"/>
</dbReference>
<feature type="region of interest" description="Disordered" evidence="9">
    <location>
        <begin position="127"/>
        <end position="201"/>
    </location>
</feature>
<feature type="compositionally biased region" description="Basic and acidic residues" evidence="9">
    <location>
        <begin position="127"/>
        <end position="136"/>
    </location>
</feature>
<evidence type="ECO:0000256" key="6">
    <source>
        <dbReference type="ARBA" id="ARBA00023329"/>
    </source>
</evidence>
<organism evidence="10 11">
    <name type="scientific">Escallonia rubra</name>
    <dbReference type="NCBI Taxonomy" id="112253"/>
    <lineage>
        <taxon>Eukaryota</taxon>
        <taxon>Viridiplantae</taxon>
        <taxon>Streptophyta</taxon>
        <taxon>Embryophyta</taxon>
        <taxon>Tracheophyta</taxon>
        <taxon>Spermatophyta</taxon>
        <taxon>Magnoliopsida</taxon>
        <taxon>eudicotyledons</taxon>
        <taxon>Gunneridae</taxon>
        <taxon>Pentapetalae</taxon>
        <taxon>asterids</taxon>
        <taxon>campanulids</taxon>
        <taxon>Escalloniales</taxon>
        <taxon>Escalloniaceae</taxon>
        <taxon>Escallonia</taxon>
    </lineage>
</organism>
<comment type="function">
    <text evidence="1 7">Clathrin is the major protein of the polyhedral coat of coated pits and vesicles.</text>
</comment>
<evidence type="ECO:0000256" key="9">
    <source>
        <dbReference type="SAM" id="MobiDB-lite"/>
    </source>
</evidence>
<comment type="subcellular location">
    <subcellularLocation>
        <location evidence="2 7">Cytoplasmic vesicle membrane</location>
        <topology evidence="2 7">Peripheral membrane protein</topology>
        <orientation evidence="2 7">Cytoplasmic side</orientation>
    </subcellularLocation>
    <subcellularLocation>
        <location evidence="7">Membrane</location>
        <location evidence="7">Coated pit</location>
        <topology evidence="7">Peripheral membrane protein</topology>
        <orientation evidence="7">Cytoplasmic side</orientation>
    </subcellularLocation>
    <text evidence="7">Cytoplasmic face of coated pits and vesicles.</text>
</comment>
<dbReference type="GO" id="GO:0030132">
    <property type="term" value="C:clathrin coat of coated pit"/>
    <property type="evidence" value="ECO:0007669"/>
    <property type="project" value="InterPro"/>
</dbReference>
<dbReference type="PANTHER" id="PTHR10639:SF37">
    <property type="entry name" value="CLATHRIN LIGHT CHAIN"/>
    <property type="match status" value="1"/>
</dbReference>
<protein>
    <recommendedName>
        <fullName evidence="7">Clathrin light chain</fullName>
    </recommendedName>
</protein>
<dbReference type="PANTHER" id="PTHR10639">
    <property type="entry name" value="CLATHRIN LIGHT CHAIN"/>
    <property type="match status" value="1"/>
</dbReference>
<evidence type="ECO:0000256" key="2">
    <source>
        <dbReference type="ARBA" id="ARBA00004180"/>
    </source>
</evidence>
<evidence type="ECO:0000313" key="11">
    <source>
        <dbReference type="Proteomes" id="UP001187471"/>
    </source>
</evidence>
<proteinExistence type="inferred from homology"/>
<dbReference type="GO" id="GO:0006886">
    <property type="term" value="P:intracellular protein transport"/>
    <property type="evidence" value="ECO:0007669"/>
    <property type="project" value="InterPro"/>
</dbReference>
<keyword evidence="4 7" id="KW-0472">Membrane</keyword>
<evidence type="ECO:0000256" key="5">
    <source>
        <dbReference type="ARBA" id="ARBA00023176"/>
    </source>
</evidence>
<evidence type="ECO:0000256" key="3">
    <source>
        <dbReference type="ARBA" id="ARBA00005263"/>
    </source>
</evidence>
<feature type="compositionally biased region" description="Pro residues" evidence="9">
    <location>
        <begin position="171"/>
        <end position="180"/>
    </location>
</feature>